<dbReference type="Proteomes" id="UP000887565">
    <property type="component" value="Unplaced"/>
</dbReference>
<accession>A0A915IVG2</accession>
<protein>
    <submittedName>
        <fullName evidence="2">Uncharacterized protein</fullName>
    </submittedName>
</protein>
<sequence>MSPTIGDSRQQVTTVPTLCTVERALNNPMGKANTETTSCLFILDLRRISTNAKTYLTRESEETEN</sequence>
<proteinExistence type="predicted"/>
<evidence type="ECO:0000313" key="2">
    <source>
        <dbReference type="WBParaSite" id="nRc.2.0.1.t18058-RA"/>
    </source>
</evidence>
<reference evidence="2" key="1">
    <citation type="submission" date="2022-11" db="UniProtKB">
        <authorList>
            <consortium name="WormBaseParasite"/>
        </authorList>
    </citation>
    <scope>IDENTIFICATION</scope>
</reference>
<dbReference type="WBParaSite" id="nRc.2.0.1.t18058-RA">
    <property type="protein sequence ID" value="nRc.2.0.1.t18058-RA"/>
    <property type="gene ID" value="nRc.2.0.1.g18058"/>
</dbReference>
<name>A0A915IVG2_ROMCU</name>
<evidence type="ECO:0000313" key="1">
    <source>
        <dbReference type="Proteomes" id="UP000887565"/>
    </source>
</evidence>
<dbReference type="AlphaFoldDB" id="A0A915IVG2"/>
<keyword evidence="1" id="KW-1185">Reference proteome</keyword>
<organism evidence="1 2">
    <name type="scientific">Romanomermis culicivorax</name>
    <name type="common">Nematode worm</name>
    <dbReference type="NCBI Taxonomy" id="13658"/>
    <lineage>
        <taxon>Eukaryota</taxon>
        <taxon>Metazoa</taxon>
        <taxon>Ecdysozoa</taxon>
        <taxon>Nematoda</taxon>
        <taxon>Enoplea</taxon>
        <taxon>Dorylaimia</taxon>
        <taxon>Mermithida</taxon>
        <taxon>Mermithoidea</taxon>
        <taxon>Mermithidae</taxon>
        <taxon>Romanomermis</taxon>
    </lineage>
</organism>